<accession>A0A1V9XER9</accession>
<protein>
    <submittedName>
        <fullName evidence="2">Uncharacterized protein</fullName>
    </submittedName>
</protein>
<dbReference type="InParanoid" id="A0A1V9XER9"/>
<dbReference type="EMBL" id="MNPL01013329">
    <property type="protein sequence ID" value="OQR71858.1"/>
    <property type="molecule type" value="Genomic_DNA"/>
</dbReference>
<gene>
    <name evidence="2" type="ORF">BIW11_10737</name>
</gene>
<feature type="compositionally biased region" description="Basic and acidic residues" evidence="1">
    <location>
        <begin position="126"/>
        <end position="143"/>
    </location>
</feature>
<feature type="non-terminal residue" evidence="2">
    <location>
        <position position="1"/>
    </location>
</feature>
<dbReference type="Proteomes" id="UP000192247">
    <property type="component" value="Unassembled WGS sequence"/>
</dbReference>
<evidence type="ECO:0000313" key="3">
    <source>
        <dbReference type="Proteomes" id="UP000192247"/>
    </source>
</evidence>
<proteinExistence type="predicted"/>
<dbReference type="AlphaFoldDB" id="A0A1V9XER9"/>
<sequence>VLVCRVCKYFLRLNSKSAKAKVDPSLLNRPLECAKTSEGELSVLASAEPLGDPGLRLSDMIKIHHLKTTSPFPSHSDDISGRTRLLRQPKHYVQEDTPKEPLEFDKQTIDLRKFIKVPPSPFNSSDTHHNSSEKLISESDVSDHPSNVKGYSSKTRQPPEEFYLTELDGPTSNPVQPPIIRAGQNACLTMNKWAQTCSTSSDKKVSFN</sequence>
<feature type="non-terminal residue" evidence="2">
    <location>
        <position position="208"/>
    </location>
</feature>
<evidence type="ECO:0000313" key="2">
    <source>
        <dbReference type="EMBL" id="OQR71858.1"/>
    </source>
</evidence>
<evidence type="ECO:0000256" key="1">
    <source>
        <dbReference type="SAM" id="MobiDB-lite"/>
    </source>
</evidence>
<comment type="caution">
    <text evidence="2">The sequence shown here is derived from an EMBL/GenBank/DDBJ whole genome shotgun (WGS) entry which is preliminary data.</text>
</comment>
<keyword evidence="3" id="KW-1185">Reference proteome</keyword>
<organism evidence="2 3">
    <name type="scientific">Tropilaelaps mercedesae</name>
    <dbReference type="NCBI Taxonomy" id="418985"/>
    <lineage>
        <taxon>Eukaryota</taxon>
        <taxon>Metazoa</taxon>
        <taxon>Ecdysozoa</taxon>
        <taxon>Arthropoda</taxon>
        <taxon>Chelicerata</taxon>
        <taxon>Arachnida</taxon>
        <taxon>Acari</taxon>
        <taxon>Parasitiformes</taxon>
        <taxon>Mesostigmata</taxon>
        <taxon>Gamasina</taxon>
        <taxon>Dermanyssoidea</taxon>
        <taxon>Laelapidae</taxon>
        <taxon>Tropilaelaps</taxon>
    </lineage>
</organism>
<reference evidence="2 3" key="1">
    <citation type="journal article" date="2017" name="Gigascience">
        <title>Draft genome of the honey bee ectoparasitic mite, Tropilaelaps mercedesae, is shaped by the parasitic life history.</title>
        <authorList>
            <person name="Dong X."/>
            <person name="Armstrong S.D."/>
            <person name="Xia D."/>
            <person name="Makepeace B.L."/>
            <person name="Darby A.C."/>
            <person name="Kadowaki T."/>
        </authorList>
    </citation>
    <scope>NUCLEOTIDE SEQUENCE [LARGE SCALE GENOMIC DNA]</scope>
    <source>
        <strain evidence="2">Wuxi-XJTLU</strain>
    </source>
</reference>
<feature type="region of interest" description="Disordered" evidence="1">
    <location>
        <begin position="116"/>
        <end position="159"/>
    </location>
</feature>
<name>A0A1V9XER9_9ACAR</name>